<dbReference type="InterPro" id="IPR025390">
    <property type="entry name" value="Dsc3_C"/>
</dbReference>
<evidence type="ECO:0008006" key="7">
    <source>
        <dbReference type="Google" id="ProtNLM"/>
    </source>
</evidence>
<dbReference type="GO" id="GO:0044695">
    <property type="term" value="C:Dsc E3 ubiquitin ligase complex"/>
    <property type="evidence" value="ECO:0007669"/>
    <property type="project" value="EnsemblFungi"/>
</dbReference>
<feature type="domain" description="DSC E3 ubiquitin ligase complex subunit 3 ubiquitin-like" evidence="3">
    <location>
        <begin position="46"/>
        <end position="139"/>
    </location>
</feature>
<dbReference type="KEGG" id="ndi:NDAI_0E01390"/>
<dbReference type="RefSeq" id="XP_003670198.1">
    <property type="nucleotide sequence ID" value="XM_003670150.1"/>
</dbReference>
<dbReference type="Proteomes" id="UP000000689">
    <property type="component" value="Chromosome 5"/>
</dbReference>
<accession>G0WB35</accession>
<feature type="compositionally biased region" description="Polar residues" evidence="1">
    <location>
        <begin position="8"/>
        <end position="20"/>
    </location>
</feature>
<dbReference type="Pfam" id="PF10302">
    <property type="entry name" value="Dsc3_N"/>
    <property type="match status" value="1"/>
</dbReference>
<dbReference type="GeneID" id="11498845"/>
<evidence type="ECO:0000256" key="1">
    <source>
        <dbReference type="SAM" id="MobiDB-lite"/>
    </source>
</evidence>
<feature type="compositionally biased region" description="Low complexity" evidence="1">
    <location>
        <begin position="21"/>
        <end position="37"/>
    </location>
</feature>
<dbReference type="GO" id="GO:0016567">
    <property type="term" value="P:protein ubiquitination"/>
    <property type="evidence" value="ECO:0007669"/>
    <property type="project" value="EnsemblFungi"/>
</dbReference>
<organism evidence="5 6">
    <name type="scientific">Naumovozyma dairenensis (strain ATCC 10597 / BCRC 20456 / CBS 421 / NBRC 0211 / NRRL Y-12639)</name>
    <name type="common">Saccharomyces dairenensis</name>
    <dbReference type="NCBI Taxonomy" id="1071378"/>
    <lineage>
        <taxon>Eukaryota</taxon>
        <taxon>Fungi</taxon>
        <taxon>Dikarya</taxon>
        <taxon>Ascomycota</taxon>
        <taxon>Saccharomycotina</taxon>
        <taxon>Saccharomycetes</taxon>
        <taxon>Saccharomycetales</taxon>
        <taxon>Saccharomycetaceae</taxon>
        <taxon>Naumovozyma</taxon>
    </lineage>
</organism>
<evidence type="ECO:0000259" key="3">
    <source>
        <dbReference type="Pfam" id="PF10302"/>
    </source>
</evidence>
<evidence type="ECO:0000259" key="4">
    <source>
        <dbReference type="Pfam" id="PF13373"/>
    </source>
</evidence>
<dbReference type="GO" id="GO:0140624">
    <property type="term" value="P:EGAD pathway"/>
    <property type="evidence" value="ECO:0007669"/>
    <property type="project" value="EnsemblFungi"/>
</dbReference>
<sequence length="309" mass="35793">MSKEPLLPSTNQHLSRSLPNSISSQQQQQQGTSSSLSRNGRINSRYIVIRFSDERIKDIELNITNVSLDVINTAWLRRMCRELRPSETTSHRLKFIRNGVLLNLHTNLKFQLSQYFNQVESEESDERENKIYVHCIVGTDILTPEELQDEDKMDEIGQNQDGTTTQAIGFDRLRAVGFSEQEVELLRQQFRATYGDLQNENDDYEQNQHPNNEQNNNNDIRQLEEQWMESGTNGNNGNVFDTNSDRFNSIPITNFKHNKDLLIGIFIGFTFGIFSFLLMKIDGLFNKRQKMSMFAGIMVNIIFCFVKGF</sequence>
<keyword evidence="2" id="KW-0812">Transmembrane</keyword>
<dbReference type="AlphaFoldDB" id="G0WB35"/>
<evidence type="ECO:0000313" key="5">
    <source>
        <dbReference type="EMBL" id="CCD24955.1"/>
    </source>
</evidence>
<reference evidence="5 6" key="1">
    <citation type="journal article" date="2011" name="Proc. Natl. Acad. Sci. U.S.A.">
        <title>Evolutionary erosion of yeast sex chromosomes by mating-type switching accidents.</title>
        <authorList>
            <person name="Gordon J.L."/>
            <person name="Armisen D."/>
            <person name="Proux-Wera E."/>
            <person name="Oheigeartaigh S.S."/>
            <person name="Byrne K.P."/>
            <person name="Wolfe K.H."/>
        </authorList>
    </citation>
    <scope>NUCLEOTIDE SEQUENCE [LARGE SCALE GENOMIC DNA]</scope>
    <source>
        <strain evidence="6">ATCC 10597 / BCRC 20456 / CBS 421 / NBRC 0211 / NRRL Y-12639</strain>
    </source>
</reference>
<proteinExistence type="predicted"/>
<dbReference type="EMBL" id="HE580271">
    <property type="protein sequence ID" value="CCD24955.1"/>
    <property type="molecule type" value="Genomic_DNA"/>
</dbReference>
<feature type="domain" description="DSC E3 ubiquitin ligase complex subunit 3 C-terminal" evidence="4">
    <location>
        <begin position="168"/>
        <end position="307"/>
    </location>
</feature>
<keyword evidence="2" id="KW-0472">Membrane</keyword>
<dbReference type="GO" id="GO:0000328">
    <property type="term" value="C:fungal-type vacuole lumen"/>
    <property type="evidence" value="ECO:0007669"/>
    <property type="project" value="EnsemblFungi"/>
</dbReference>
<keyword evidence="6" id="KW-1185">Reference proteome</keyword>
<evidence type="ECO:0000313" key="6">
    <source>
        <dbReference type="Proteomes" id="UP000000689"/>
    </source>
</evidence>
<dbReference type="PANTHER" id="PTHR28049:SF1">
    <property type="entry name" value="DSC E3 UBIQUITIN LIGASE COMPLEX SUBUNIT 3"/>
    <property type="match status" value="1"/>
</dbReference>
<dbReference type="GO" id="GO:0005783">
    <property type="term" value="C:endoplasmic reticulum"/>
    <property type="evidence" value="ECO:0007669"/>
    <property type="project" value="EnsemblFungi"/>
</dbReference>
<feature type="transmembrane region" description="Helical" evidence="2">
    <location>
        <begin position="291"/>
        <end position="308"/>
    </location>
</feature>
<feature type="region of interest" description="Disordered" evidence="1">
    <location>
        <begin position="1"/>
        <end position="38"/>
    </location>
</feature>
<dbReference type="InterPro" id="IPR019413">
    <property type="entry name" value="Dsc3_ub-like_dom"/>
</dbReference>
<dbReference type="eggNOG" id="ENOG502RXWC">
    <property type="taxonomic scope" value="Eukaryota"/>
</dbReference>
<keyword evidence="2" id="KW-1133">Transmembrane helix</keyword>
<dbReference type="OMA" id="RIYVNCS"/>
<dbReference type="InterPro" id="IPR045226">
    <property type="entry name" value="Dsc3"/>
</dbReference>
<dbReference type="Pfam" id="PF13373">
    <property type="entry name" value="Dsc3_C"/>
    <property type="match status" value="1"/>
</dbReference>
<name>G0WB35_NAUDC</name>
<dbReference type="PANTHER" id="PTHR28049">
    <property type="entry name" value="TRANSMEMBRANE PROTEIN YOR223W"/>
    <property type="match status" value="1"/>
</dbReference>
<protein>
    <recommendedName>
        <fullName evidence="7">DSC E3 ubiquitin ligase complex subunit 3 C-terminal domain-containing protein</fullName>
    </recommendedName>
</protein>
<feature type="transmembrane region" description="Helical" evidence="2">
    <location>
        <begin position="261"/>
        <end position="279"/>
    </location>
</feature>
<dbReference type="OrthoDB" id="2556122at2759"/>
<gene>
    <name evidence="5" type="primary">NDAI0E01390</name>
    <name evidence="5" type="ordered locus">NDAI_0E01390</name>
</gene>
<dbReference type="HOGENOM" id="CLU_035821_1_1_1"/>
<evidence type="ECO:0000256" key="2">
    <source>
        <dbReference type="SAM" id="Phobius"/>
    </source>
</evidence>